<evidence type="ECO:0000313" key="2">
    <source>
        <dbReference type="EMBL" id="SMO76813.1"/>
    </source>
</evidence>
<dbReference type="Proteomes" id="UP000317593">
    <property type="component" value="Unassembled WGS sequence"/>
</dbReference>
<keyword evidence="1" id="KW-0812">Transmembrane</keyword>
<keyword evidence="3" id="KW-1185">Reference proteome</keyword>
<evidence type="ECO:0000256" key="1">
    <source>
        <dbReference type="SAM" id="Phobius"/>
    </source>
</evidence>
<sequence length="196" mass="21389">MFVPLPVSGYFQPLMKRLRSYITRLMMTLLVGMGFGLYMIQPVQASRNSDAFARWLHLMAQASDAPGLQQELQDLRASTASLADILEQASQIVKDNNEEFNFPFAEQEASLQMYQLLLIEWNQFQTGNAMSGIPVQQTVKSSHIQHIDKAGAMEAVQGLSYSGPHAVPSPGISSFSQVPATASVEPMSDGIAIGAP</sequence>
<feature type="transmembrane region" description="Helical" evidence="1">
    <location>
        <begin position="21"/>
        <end position="40"/>
    </location>
</feature>
<keyword evidence="1" id="KW-0472">Membrane</keyword>
<organism evidence="2 3">
    <name type="scientific">Fodinibius sediminis</name>
    <dbReference type="NCBI Taxonomy" id="1214077"/>
    <lineage>
        <taxon>Bacteria</taxon>
        <taxon>Pseudomonadati</taxon>
        <taxon>Balneolota</taxon>
        <taxon>Balneolia</taxon>
        <taxon>Balneolales</taxon>
        <taxon>Balneolaceae</taxon>
        <taxon>Fodinibius</taxon>
    </lineage>
</organism>
<dbReference type="EMBL" id="FXTH01000012">
    <property type="protein sequence ID" value="SMO76813.1"/>
    <property type="molecule type" value="Genomic_DNA"/>
</dbReference>
<dbReference type="AlphaFoldDB" id="A0A521DYM7"/>
<accession>A0A521DYM7</accession>
<reference evidence="2 3" key="1">
    <citation type="submission" date="2017-05" db="EMBL/GenBank/DDBJ databases">
        <authorList>
            <person name="Varghese N."/>
            <person name="Submissions S."/>
        </authorList>
    </citation>
    <scope>NUCLEOTIDE SEQUENCE [LARGE SCALE GENOMIC DNA]</scope>
    <source>
        <strain evidence="2 3">DSM 21194</strain>
    </source>
</reference>
<name>A0A521DYM7_9BACT</name>
<protein>
    <submittedName>
        <fullName evidence="2">Uncharacterized protein</fullName>
    </submittedName>
</protein>
<keyword evidence="1" id="KW-1133">Transmembrane helix</keyword>
<proteinExistence type="predicted"/>
<evidence type="ECO:0000313" key="3">
    <source>
        <dbReference type="Proteomes" id="UP000317593"/>
    </source>
</evidence>
<gene>
    <name evidence="2" type="ORF">SAMN06265218_11267</name>
</gene>